<dbReference type="Gene3D" id="3.40.50.1820">
    <property type="entry name" value="alpha/beta hydrolase"/>
    <property type="match status" value="1"/>
</dbReference>
<dbReference type="InterPro" id="IPR050471">
    <property type="entry name" value="AB_hydrolase"/>
</dbReference>
<dbReference type="PANTHER" id="PTHR43433">
    <property type="entry name" value="HYDROLASE, ALPHA/BETA FOLD FAMILY PROTEIN"/>
    <property type="match status" value="1"/>
</dbReference>
<evidence type="ECO:0000259" key="1">
    <source>
        <dbReference type="Pfam" id="PF12697"/>
    </source>
</evidence>
<accession>A0A4Q7NJS8</accession>
<reference evidence="2 3" key="1">
    <citation type="submission" date="2019-02" db="EMBL/GenBank/DDBJ databases">
        <title>Genomic Encyclopedia of Type Strains, Phase IV (KMG-IV): sequencing the most valuable type-strain genomes for metagenomic binning, comparative biology and taxonomic classification.</title>
        <authorList>
            <person name="Goeker M."/>
        </authorList>
    </citation>
    <scope>NUCLEOTIDE SEQUENCE [LARGE SCALE GENOMIC DNA]</scope>
    <source>
        <strain evidence="2 3">K24</strain>
    </source>
</reference>
<evidence type="ECO:0000313" key="3">
    <source>
        <dbReference type="Proteomes" id="UP000292445"/>
    </source>
</evidence>
<comment type="caution">
    <text evidence="2">The sequence shown here is derived from an EMBL/GenBank/DDBJ whole genome shotgun (WGS) entry which is preliminary data.</text>
</comment>
<sequence length="252" mass="26779">MNHADRPDQAPIPPHVVRAPGPLVLALAGGGCSPGIFGQVTVPGCALRAVDWMQGAGPFTPPAVARSLADALALRTAPTVLLGHSLGGVIALLTALARPFAVQALVISNTGPNTRDHGDNSLPERIRHHWTPQTRRAFLQACFAHEPPADLMRELERYLGALPADALLEAVEGLRRMDLSQGLGAIRCPVLIAHGELDRRRGVADARRLAELIPDAELVLLPGGHTPMVDCADAYNDALDTFLARHLRAAQP</sequence>
<dbReference type="Pfam" id="PF12697">
    <property type="entry name" value="Abhydrolase_6"/>
    <property type="match status" value="1"/>
</dbReference>
<name>A0A4Q7NJS8_9BURK</name>
<dbReference type="PANTHER" id="PTHR43433:SF5">
    <property type="entry name" value="AB HYDROLASE-1 DOMAIN-CONTAINING PROTEIN"/>
    <property type="match status" value="1"/>
</dbReference>
<gene>
    <name evidence="2" type="ORF">EV675_1145</name>
</gene>
<dbReference type="GO" id="GO:0046503">
    <property type="term" value="P:glycerolipid catabolic process"/>
    <property type="evidence" value="ECO:0007669"/>
    <property type="project" value="TreeGrafter"/>
</dbReference>
<dbReference type="EMBL" id="SGXC01000001">
    <property type="protein sequence ID" value="RZS85122.1"/>
    <property type="molecule type" value="Genomic_DNA"/>
</dbReference>
<dbReference type="RefSeq" id="WP_130356386.1">
    <property type="nucleotide sequence ID" value="NZ_SGXC01000001.1"/>
</dbReference>
<dbReference type="SUPFAM" id="SSF53474">
    <property type="entry name" value="alpha/beta-Hydrolases"/>
    <property type="match status" value="1"/>
</dbReference>
<dbReference type="AlphaFoldDB" id="A0A4Q7NJS8"/>
<dbReference type="Proteomes" id="UP000292445">
    <property type="component" value="Unassembled WGS sequence"/>
</dbReference>
<dbReference type="PROSITE" id="PS51257">
    <property type="entry name" value="PROKAR_LIPOPROTEIN"/>
    <property type="match status" value="1"/>
</dbReference>
<dbReference type="InterPro" id="IPR029058">
    <property type="entry name" value="AB_hydrolase_fold"/>
</dbReference>
<feature type="domain" description="AB hydrolase-1" evidence="1">
    <location>
        <begin position="29"/>
        <end position="238"/>
    </location>
</feature>
<evidence type="ECO:0000313" key="2">
    <source>
        <dbReference type="EMBL" id="RZS85122.1"/>
    </source>
</evidence>
<protein>
    <submittedName>
        <fullName evidence="2">Pimeloyl-ACP methyl ester carboxylesterase</fullName>
    </submittedName>
</protein>
<keyword evidence="3" id="KW-1185">Reference proteome</keyword>
<dbReference type="GO" id="GO:0004806">
    <property type="term" value="F:triacylglycerol lipase activity"/>
    <property type="evidence" value="ECO:0007669"/>
    <property type="project" value="TreeGrafter"/>
</dbReference>
<dbReference type="OrthoDB" id="8523637at2"/>
<organism evidence="2 3">
    <name type="scientific">Pigmentiphaga kullae</name>
    <dbReference type="NCBI Taxonomy" id="151784"/>
    <lineage>
        <taxon>Bacteria</taxon>
        <taxon>Pseudomonadati</taxon>
        <taxon>Pseudomonadota</taxon>
        <taxon>Betaproteobacteria</taxon>
        <taxon>Burkholderiales</taxon>
        <taxon>Alcaligenaceae</taxon>
        <taxon>Pigmentiphaga</taxon>
    </lineage>
</organism>
<dbReference type="InterPro" id="IPR000073">
    <property type="entry name" value="AB_hydrolase_1"/>
</dbReference>
<proteinExistence type="predicted"/>